<evidence type="ECO:0000313" key="3">
    <source>
        <dbReference type="EMBL" id="XBV47557.1"/>
    </source>
</evidence>
<dbReference type="SUPFAM" id="SSF53955">
    <property type="entry name" value="Lysozyme-like"/>
    <property type="match status" value="1"/>
</dbReference>
<sequence>MRINLNCIATICMLLFSTPALSTCWNLAEYTYGIDANLLKAIAHAESGMNSAAMNRNTNGTYDIGLMQINSTHLPRLKGIGVTEEMLIVNPCISLLTGASILNGMIRQYGYGWEAVGAYNAGTSSKRVKLRKKYATKIARIYRNSNGYYPW</sequence>
<dbReference type="CDD" id="cd13400">
    <property type="entry name" value="LT_IagB-like"/>
    <property type="match status" value="1"/>
</dbReference>
<organism evidence="3">
    <name type="scientific">Pantoea sp. BJ2</name>
    <dbReference type="NCBI Taxonomy" id="3141322"/>
    <lineage>
        <taxon>Bacteria</taxon>
        <taxon>Pseudomonadati</taxon>
        <taxon>Pseudomonadota</taxon>
        <taxon>Gammaproteobacteria</taxon>
        <taxon>Enterobacterales</taxon>
        <taxon>Erwiniaceae</taxon>
        <taxon>Pantoea</taxon>
    </lineage>
</organism>
<gene>
    <name evidence="3" type="ORF">AAF463_24880</name>
</gene>
<dbReference type="EMBL" id="CP158294">
    <property type="protein sequence ID" value="XBV47557.1"/>
    <property type="molecule type" value="Genomic_DNA"/>
</dbReference>
<keyword evidence="1" id="KW-0732">Signal</keyword>
<feature type="domain" description="Transglycosylase SLT" evidence="2">
    <location>
        <begin position="24"/>
        <end position="139"/>
    </location>
</feature>
<dbReference type="Pfam" id="PF01464">
    <property type="entry name" value="SLT"/>
    <property type="match status" value="1"/>
</dbReference>
<dbReference type="InterPro" id="IPR023346">
    <property type="entry name" value="Lysozyme-like_dom_sf"/>
</dbReference>
<feature type="chain" id="PRO_5043649994" evidence="1">
    <location>
        <begin position="23"/>
        <end position="151"/>
    </location>
</feature>
<dbReference type="AlphaFoldDB" id="A0AAU7U426"/>
<geneLocation type="plasmid" evidence="3">
    <name>plasmindB</name>
</geneLocation>
<dbReference type="InterPro" id="IPR008258">
    <property type="entry name" value="Transglycosylase_SLT_dom_1"/>
</dbReference>
<feature type="signal peptide" evidence="1">
    <location>
        <begin position="1"/>
        <end position="22"/>
    </location>
</feature>
<evidence type="ECO:0000256" key="1">
    <source>
        <dbReference type="SAM" id="SignalP"/>
    </source>
</evidence>
<proteinExistence type="predicted"/>
<reference evidence="3" key="1">
    <citation type="submission" date="2024-06" db="EMBL/GenBank/DDBJ databases">
        <title>Multiomics insights into the TNT degradation mechanism by Pantoea sp. BJ2 isolated from an ammunition destruction site.</title>
        <authorList>
            <person name="Luo J."/>
        </authorList>
    </citation>
    <scope>NUCLEOTIDE SEQUENCE</scope>
    <source>
        <strain evidence="3">BJ2</strain>
        <plasmid evidence="3">plasmindB</plasmid>
    </source>
</reference>
<name>A0AAU7U426_9GAMM</name>
<dbReference type="RefSeq" id="WP_350262598.1">
    <property type="nucleotide sequence ID" value="NZ_CP158294.1"/>
</dbReference>
<protein>
    <submittedName>
        <fullName evidence="3">Transglycosylase SLT domain-containing protein</fullName>
    </submittedName>
</protein>
<keyword evidence="3" id="KW-0614">Plasmid</keyword>
<accession>A0AAU7U426</accession>
<evidence type="ECO:0000259" key="2">
    <source>
        <dbReference type="Pfam" id="PF01464"/>
    </source>
</evidence>
<dbReference type="Gene3D" id="1.10.530.10">
    <property type="match status" value="1"/>
</dbReference>